<keyword evidence="2" id="KW-0812">Transmembrane</keyword>
<protein>
    <submittedName>
        <fullName evidence="4">Glycosyltransferase family 2 protein</fullName>
    </submittedName>
</protein>
<feature type="domain" description="Glycosyltransferase 2-like" evidence="3">
    <location>
        <begin position="75"/>
        <end position="236"/>
    </location>
</feature>
<dbReference type="InterPro" id="IPR001173">
    <property type="entry name" value="Glyco_trans_2-like"/>
</dbReference>
<evidence type="ECO:0000256" key="2">
    <source>
        <dbReference type="SAM" id="Phobius"/>
    </source>
</evidence>
<dbReference type="AlphaFoldDB" id="A0ABD5YQ01"/>
<dbReference type="PANTHER" id="PTHR48090:SF7">
    <property type="entry name" value="RFBJ PROTEIN"/>
    <property type="match status" value="1"/>
</dbReference>
<organism evidence="4 5">
    <name type="scientific">Halocatena marina</name>
    <dbReference type="NCBI Taxonomy" id="2934937"/>
    <lineage>
        <taxon>Archaea</taxon>
        <taxon>Methanobacteriati</taxon>
        <taxon>Methanobacteriota</taxon>
        <taxon>Stenosarchaea group</taxon>
        <taxon>Halobacteria</taxon>
        <taxon>Halobacteriales</taxon>
        <taxon>Natronomonadaceae</taxon>
        <taxon>Halocatena</taxon>
    </lineage>
</organism>
<dbReference type="InterPro" id="IPR050256">
    <property type="entry name" value="Glycosyltransferase_2"/>
</dbReference>
<dbReference type="PANTHER" id="PTHR48090">
    <property type="entry name" value="UNDECAPRENYL-PHOSPHATE 4-DEOXY-4-FORMAMIDO-L-ARABINOSE TRANSFERASE-RELATED"/>
    <property type="match status" value="1"/>
</dbReference>
<dbReference type="SUPFAM" id="SSF53448">
    <property type="entry name" value="Nucleotide-diphospho-sugar transferases"/>
    <property type="match status" value="1"/>
</dbReference>
<gene>
    <name evidence="4" type="ORF">ACFQL7_06735</name>
</gene>
<feature type="transmembrane region" description="Helical" evidence="2">
    <location>
        <begin position="345"/>
        <end position="369"/>
    </location>
</feature>
<sequence>MTEGPNKGNTEVAPTNEQTRVIADSIDDSSTSARSGPNLIDGILTNGATIERGDGHNTGGTTEPEHSEAVCTVLVAIPAYNEAATIGDVAQRASKYADHVLVIDDGSEDNTAVLANETGVTVVEHGRNRGYGAALKTAFETAYRFDTRHLVVLDGDGQHDPSDIPRLVAAQERTGAHLVIGSRFVDGATSNASLYRRMGLKTINALTNLSLGVIRSDSRVSDTQSGFRAYNREAVQSLATDKSIGNSMDASTDILYHAHHRNYAIEEVAVAVEYDVANASTQAPLSHGVVLVRNILKTIERERPLTALAVPGFGLTFGGLGFGYWTATNYIQSGTFPVGLALTAAFLMLVGTFACFTAIVLHALSTYFSNTEIQRGQIR</sequence>
<dbReference type="InterPro" id="IPR029044">
    <property type="entry name" value="Nucleotide-diphossugar_trans"/>
</dbReference>
<keyword evidence="2" id="KW-1133">Transmembrane helix</keyword>
<keyword evidence="5" id="KW-1185">Reference proteome</keyword>
<evidence type="ECO:0000259" key="3">
    <source>
        <dbReference type="Pfam" id="PF00535"/>
    </source>
</evidence>
<feature type="compositionally biased region" description="Polar residues" evidence="1">
    <location>
        <begin position="7"/>
        <end position="19"/>
    </location>
</feature>
<feature type="compositionally biased region" description="Low complexity" evidence="1">
    <location>
        <begin position="22"/>
        <end position="35"/>
    </location>
</feature>
<name>A0ABD5YQ01_9EURY</name>
<dbReference type="GeneID" id="76199141"/>
<comment type="caution">
    <text evidence="4">The sequence shown here is derived from an EMBL/GenBank/DDBJ whole genome shotgun (WGS) entry which is preliminary data.</text>
</comment>
<evidence type="ECO:0000256" key="1">
    <source>
        <dbReference type="SAM" id="MobiDB-lite"/>
    </source>
</evidence>
<feature type="region of interest" description="Disordered" evidence="1">
    <location>
        <begin position="1"/>
        <end position="38"/>
    </location>
</feature>
<reference evidence="4 5" key="1">
    <citation type="journal article" date="2019" name="Int. J. Syst. Evol. Microbiol.">
        <title>The Global Catalogue of Microorganisms (GCM) 10K type strain sequencing project: providing services to taxonomists for standard genome sequencing and annotation.</title>
        <authorList>
            <consortium name="The Broad Institute Genomics Platform"/>
            <consortium name="The Broad Institute Genome Sequencing Center for Infectious Disease"/>
            <person name="Wu L."/>
            <person name="Ma J."/>
        </authorList>
    </citation>
    <scope>NUCLEOTIDE SEQUENCE [LARGE SCALE GENOMIC DNA]</scope>
    <source>
        <strain evidence="4 5">RDMS1</strain>
    </source>
</reference>
<evidence type="ECO:0000313" key="4">
    <source>
        <dbReference type="EMBL" id="MFC7189580.1"/>
    </source>
</evidence>
<evidence type="ECO:0000313" key="5">
    <source>
        <dbReference type="Proteomes" id="UP001596417"/>
    </source>
</evidence>
<dbReference type="CDD" id="cd04179">
    <property type="entry name" value="DPM_DPG-synthase_like"/>
    <property type="match status" value="1"/>
</dbReference>
<dbReference type="EMBL" id="JBHTAX010000001">
    <property type="protein sequence ID" value="MFC7189580.1"/>
    <property type="molecule type" value="Genomic_DNA"/>
</dbReference>
<accession>A0ABD5YQ01</accession>
<proteinExistence type="predicted"/>
<dbReference type="Gene3D" id="3.90.550.10">
    <property type="entry name" value="Spore Coat Polysaccharide Biosynthesis Protein SpsA, Chain A"/>
    <property type="match status" value="1"/>
</dbReference>
<dbReference type="Pfam" id="PF00535">
    <property type="entry name" value="Glycos_transf_2"/>
    <property type="match status" value="1"/>
</dbReference>
<dbReference type="RefSeq" id="WP_264554883.1">
    <property type="nucleotide sequence ID" value="NZ_CP109979.1"/>
</dbReference>
<feature type="transmembrane region" description="Helical" evidence="2">
    <location>
        <begin position="305"/>
        <end position="325"/>
    </location>
</feature>
<dbReference type="Proteomes" id="UP001596417">
    <property type="component" value="Unassembled WGS sequence"/>
</dbReference>
<keyword evidence="2" id="KW-0472">Membrane</keyword>